<dbReference type="Proteomes" id="UP000054032">
    <property type="component" value="Unassembled WGS sequence"/>
</dbReference>
<dbReference type="GeneID" id="19121515"/>
<evidence type="ECO:0000256" key="8">
    <source>
        <dbReference type="ARBA" id="ARBA00023242"/>
    </source>
</evidence>
<evidence type="ECO:0000313" key="11">
    <source>
        <dbReference type="Proteomes" id="UP000054032"/>
    </source>
</evidence>
<protein>
    <recommendedName>
        <fullName evidence="12">Phosphoribulokinase/uridine kinase domain-containing protein</fullName>
    </recommendedName>
</protein>
<dbReference type="SUPFAM" id="SSF52540">
    <property type="entry name" value="P-loop containing nucleoside triphosphate hydrolases"/>
    <property type="match status" value="1"/>
</dbReference>
<dbReference type="GO" id="GO:0005524">
    <property type="term" value="F:ATP binding"/>
    <property type="evidence" value="ECO:0007669"/>
    <property type="project" value="UniProtKB-KW"/>
</dbReference>
<dbReference type="GO" id="GO:0005737">
    <property type="term" value="C:cytoplasm"/>
    <property type="evidence" value="ECO:0007669"/>
    <property type="project" value="UniProtKB-SubCell"/>
</dbReference>
<gene>
    <name evidence="10" type="ORF">COCMIDRAFT_29499</name>
</gene>
<keyword evidence="3" id="KW-0963">Cytoplasm</keyword>
<dbReference type="eggNOG" id="KOG2878">
    <property type="taxonomic scope" value="Eukaryota"/>
</dbReference>
<dbReference type="PANTHER" id="PTHR10285">
    <property type="entry name" value="URIDINE KINASE"/>
    <property type="match status" value="1"/>
</dbReference>
<keyword evidence="5" id="KW-0547">Nucleotide-binding</keyword>
<dbReference type="AlphaFoldDB" id="W6Z297"/>
<evidence type="ECO:0000313" key="10">
    <source>
        <dbReference type="EMBL" id="EUC41759.1"/>
    </source>
</evidence>
<evidence type="ECO:0000256" key="3">
    <source>
        <dbReference type="ARBA" id="ARBA00022490"/>
    </source>
</evidence>
<keyword evidence="6" id="KW-0418">Kinase</keyword>
<keyword evidence="11" id="KW-1185">Reference proteome</keyword>
<comment type="similarity">
    <text evidence="9">Belongs to the GLYK kinase family.</text>
</comment>
<evidence type="ECO:0000256" key="9">
    <source>
        <dbReference type="ARBA" id="ARBA00061312"/>
    </source>
</evidence>
<evidence type="ECO:0000256" key="4">
    <source>
        <dbReference type="ARBA" id="ARBA00022679"/>
    </source>
</evidence>
<dbReference type="GO" id="GO:0005634">
    <property type="term" value="C:nucleus"/>
    <property type="evidence" value="ECO:0007669"/>
    <property type="project" value="UniProtKB-SubCell"/>
</dbReference>
<keyword evidence="4" id="KW-0808">Transferase</keyword>
<proteinExistence type="inferred from homology"/>
<name>W6Z297_COCMI</name>
<dbReference type="STRING" id="930090.W6Z297"/>
<sequence length="309" mass="35139">MATLEQNIRQALETLLPRIQKQHAESPDTPIILGITGLQGSGKSTWASTLVKLLSEEYGLYSITVSLDDFYKTHDELVLRRNQDSANKLYRTRGQPGTHDETLAQSFFQQLKTWSATTTTTTDGSSSTAALAIPSFDKSRFNGEGDRAPEHTWPRITRAPAIVIFEGWCLGFTPVSPSFIQDKHDLALQGKLPVNTPASHQVSHLLEVNECLKRYCDTFMGPQHFDFFIHIDTQDLRNVYKWRLEQERKLIEKKGEGMGDEQVKQFIDGYMPSYEIYLEKLREGLFAEKGRMVRVVLDEGRGVERVEVL</sequence>
<accession>W6Z297</accession>
<dbReference type="InterPro" id="IPR027417">
    <property type="entry name" value="P-loop_NTPase"/>
</dbReference>
<evidence type="ECO:0000256" key="1">
    <source>
        <dbReference type="ARBA" id="ARBA00004123"/>
    </source>
</evidence>
<evidence type="ECO:0000256" key="7">
    <source>
        <dbReference type="ARBA" id="ARBA00022840"/>
    </source>
</evidence>
<dbReference type="OrthoDB" id="347435at2759"/>
<reference evidence="10 11" key="1">
    <citation type="journal article" date="2013" name="PLoS Genet.">
        <title>Comparative genome structure, secondary metabolite, and effector coding capacity across Cochliobolus pathogens.</title>
        <authorList>
            <person name="Condon B.J."/>
            <person name="Leng Y."/>
            <person name="Wu D."/>
            <person name="Bushley K.E."/>
            <person name="Ohm R.A."/>
            <person name="Otillar R."/>
            <person name="Martin J."/>
            <person name="Schackwitz W."/>
            <person name="Grimwood J."/>
            <person name="MohdZainudin N."/>
            <person name="Xue C."/>
            <person name="Wang R."/>
            <person name="Manning V.A."/>
            <person name="Dhillon B."/>
            <person name="Tu Z.J."/>
            <person name="Steffenson B.J."/>
            <person name="Salamov A."/>
            <person name="Sun H."/>
            <person name="Lowry S."/>
            <person name="LaButti K."/>
            <person name="Han J."/>
            <person name="Copeland A."/>
            <person name="Lindquist E."/>
            <person name="Barry K."/>
            <person name="Schmutz J."/>
            <person name="Baker S.E."/>
            <person name="Ciuffetti L.M."/>
            <person name="Grigoriev I.V."/>
            <person name="Zhong S."/>
            <person name="Turgeon B.G."/>
        </authorList>
    </citation>
    <scope>NUCLEOTIDE SEQUENCE [LARGE SCALE GENOMIC DNA]</scope>
    <source>
        <strain evidence="10 11">ATCC 44560</strain>
    </source>
</reference>
<keyword evidence="7" id="KW-0067">ATP-binding</keyword>
<evidence type="ECO:0008006" key="12">
    <source>
        <dbReference type="Google" id="ProtNLM"/>
    </source>
</evidence>
<keyword evidence="8" id="KW-0539">Nucleus</keyword>
<comment type="subcellular location">
    <subcellularLocation>
        <location evidence="2">Cytoplasm</location>
    </subcellularLocation>
    <subcellularLocation>
        <location evidence="1">Nucleus</location>
    </subcellularLocation>
</comment>
<dbReference type="RefSeq" id="XP_007691709.1">
    <property type="nucleotide sequence ID" value="XM_007693519.1"/>
</dbReference>
<evidence type="ECO:0000256" key="6">
    <source>
        <dbReference type="ARBA" id="ARBA00022777"/>
    </source>
</evidence>
<evidence type="ECO:0000256" key="2">
    <source>
        <dbReference type="ARBA" id="ARBA00004496"/>
    </source>
</evidence>
<evidence type="ECO:0000256" key="5">
    <source>
        <dbReference type="ARBA" id="ARBA00022741"/>
    </source>
</evidence>
<dbReference type="GO" id="GO:0016301">
    <property type="term" value="F:kinase activity"/>
    <property type="evidence" value="ECO:0007669"/>
    <property type="project" value="UniProtKB-KW"/>
</dbReference>
<dbReference type="Gene3D" id="3.40.50.300">
    <property type="entry name" value="P-loop containing nucleotide triphosphate hydrolases"/>
    <property type="match status" value="1"/>
</dbReference>
<organism evidence="10 11">
    <name type="scientific">Bipolaris oryzae ATCC 44560</name>
    <dbReference type="NCBI Taxonomy" id="930090"/>
    <lineage>
        <taxon>Eukaryota</taxon>
        <taxon>Fungi</taxon>
        <taxon>Dikarya</taxon>
        <taxon>Ascomycota</taxon>
        <taxon>Pezizomycotina</taxon>
        <taxon>Dothideomycetes</taxon>
        <taxon>Pleosporomycetidae</taxon>
        <taxon>Pleosporales</taxon>
        <taxon>Pleosporineae</taxon>
        <taxon>Pleosporaceae</taxon>
        <taxon>Bipolaris</taxon>
    </lineage>
</organism>
<dbReference type="KEGG" id="bor:COCMIDRAFT_29499"/>
<dbReference type="HOGENOM" id="CLU_056986_0_0_1"/>
<dbReference type="FunFam" id="3.40.50.300:FF:001691">
    <property type="entry name" value="Probable ATP-dependent kinase TDA10"/>
    <property type="match status" value="1"/>
</dbReference>
<dbReference type="EMBL" id="KI964087">
    <property type="protein sequence ID" value="EUC41759.1"/>
    <property type="molecule type" value="Genomic_DNA"/>
</dbReference>